<organism evidence="1 2">
    <name type="scientific">Methylorubrum extorquens DSM 13060</name>
    <dbReference type="NCBI Taxonomy" id="882800"/>
    <lineage>
        <taxon>Bacteria</taxon>
        <taxon>Pseudomonadati</taxon>
        <taxon>Pseudomonadota</taxon>
        <taxon>Alphaproteobacteria</taxon>
        <taxon>Hyphomicrobiales</taxon>
        <taxon>Methylobacteriaceae</taxon>
        <taxon>Methylorubrum</taxon>
    </lineage>
</organism>
<comment type="caution">
    <text evidence="1">The sequence shown here is derived from an EMBL/GenBank/DDBJ whole genome shotgun (WGS) entry which is preliminary data.</text>
</comment>
<proteinExistence type="predicted"/>
<dbReference type="AlphaFoldDB" id="H1KHR8"/>
<sequence>MPSARFHTVRHVGELEVDSVPPWVFACFEGDNHFRSIDPDDSAGSGSRQVWKSLHQVGDLVEVGKWAGLRLQWHDDF</sequence>
<gene>
    <name evidence="1" type="ORF">MetexDRAFT_2180</name>
</gene>
<accession>H1KHR8</accession>
<dbReference type="PATRIC" id="fig|882800.3.peg.2147"/>
<dbReference type="EMBL" id="AGJK01000045">
    <property type="protein sequence ID" value="EHP92946.1"/>
    <property type="molecule type" value="Genomic_DNA"/>
</dbReference>
<name>H1KHR8_METEX</name>
<protein>
    <submittedName>
        <fullName evidence="1">Uncharacterized protein</fullName>
    </submittedName>
</protein>
<dbReference type="Proteomes" id="UP000004382">
    <property type="component" value="Unassembled WGS sequence"/>
</dbReference>
<evidence type="ECO:0000313" key="1">
    <source>
        <dbReference type="EMBL" id="EHP92946.1"/>
    </source>
</evidence>
<reference evidence="1 2" key="1">
    <citation type="submission" date="2011-09" db="EMBL/GenBank/DDBJ databases">
        <title>The draft genome of Methylobacterium extorquens DSM 13060.</title>
        <authorList>
            <consortium name="US DOE Joint Genome Institute (JGI-PGF)"/>
            <person name="Lucas S."/>
            <person name="Han J."/>
            <person name="Lapidus A."/>
            <person name="Cheng J.-F."/>
            <person name="Goodwin L."/>
            <person name="Pitluck S."/>
            <person name="Peters L."/>
            <person name="Land M.L."/>
            <person name="Hauser L."/>
            <person name="Koskimaki J."/>
            <person name="Halonen O."/>
            <person name="Pirttila A."/>
            <person name="Frank C."/>
            <person name="Woyke T.J."/>
        </authorList>
    </citation>
    <scope>NUCLEOTIDE SEQUENCE [LARGE SCALE GENOMIC DNA]</scope>
    <source>
        <strain evidence="1 2">DSM 13060</strain>
    </source>
</reference>
<evidence type="ECO:0000313" key="2">
    <source>
        <dbReference type="Proteomes" id="UP000004382"/>
    </source>
</evidence>